<dbReference type="AlphaFoldDB" id="A0A5J4URG8"/>
<accession>A0A5J4URG8</accession>
<evidence type="ECO:0000313" key="2">
    <source>
        <dbReference type="Proteomes" id="UP000324800"/>
    </source>
</evidence>
<dbReference type="OrthoDB" id="10500762at2759"/>
<organism evidence="1 2">
    <name type="scientific">Streblomastix strix</name>
    <dbReference type="NCBI Taxonomy" id="222440"/>
    <lineage>
        <taxon>Eukaryota</taxon>
        <taxon>Metamonada</taxon>
        <taxon>Preaxostyla</taxon>
        <taxon>Oxymonadida</taxon>
        <taxon>Streblomastigidae</taxon>
        <taxon>Streblomastix</taxon>
    </lineage>
</organism>
<name>A0A5J4URG8_9EUKA</name>
<reference evidence="1 2" key="1">
    <citation type="submission" date="2019-03" db="EMBL/GenBank/DDBJ databases">
        <title>Single cell metagenomics reveals metabolic interactions within the superorganism composed of flagellate Streblomastix strix and complex community of Bacteroidetes bacteria on its surface.</title>
        <authorList>
            <person name="Treitli S.C."/>
            <person name="Kolisko M."/>
            <person name="Husnik F."/>
            <person name="Keeling P."/>
            <person name="Hampl V."/>
        </authorList>
    </citation>
    <scope>NUCLEOTIDE SEQUENCE [LARGE SCALE GENOMIC DNA]</scope>
    <source>
        <strain evidence="1">ST1C</strain>
    </source>
</reference>
<protein>
    <submittedName>
        <fullName evidence="1">Uncharacterized protein</fullName>
    </submittedName>
</protein>
<dbReference type="EMBL" id="SNRW01013152">
    <property type="protein sequence ID" value="KAA6372943.1"/>
    <property type="molecule type" value="Genomic_DNA"/>
</dbReference>
<gene>
    <name evidence="1" type="ORF">EZS28_031530</name>
</gene>
<comment type="caution">
    <text evidence="1">The sequence shown here is derived from an EMBL/GenBank/DDBJ whole genome shotgun (WGS) entry which is preliminary data.</text>
</comment>
<proteinExistence type="predicted"/>
<dbReference type="Proteomes" id="UP000324800">
    <property type="component" value="Unassembled WGS sequence"/>
</dbReference>
<evidence type="ECO:0000313" key="1">
    <source>
        <dbReference type="EMBL" id="KAA6372943.1"/>
    </source>
</evidence>
<sequence>MITGLFAELLTESGLKNLICDIKPVTKSIKNYVITEVIANMAGYKTTDACHNRVHYFYSQCPFVVPAQRVEIWPFPASATLMGIRASQNIPLSHLTDFCLLFPKDARATTCFENPCYQNMQITICSRNFPVLSMNTYDQQFFQLQLNTRNLDFLFETTDKFEDALTTQTNTATRRRNPHSNLTIFLITLQYERNSK</sequence>